<dbReference type="WBParaSite" id="MhA1_Contig125.frz3.gene13">
    <property type="protein sequence ID" value="MhA1_Contig125.frz3.gene13"/>
    <property type="gene ID" value="MhA1_Contig125.frz3.gene13"/>
</dbReference>
<organism evidence="1 2">
    <name type="scientific">Meloidogyne hapla</name>
    <name type="common">Root-knot nematode worm</name>
    <dbReference type="NCBI Taxonomy" id="6305"/>
    <lineage>
        <taxon>Eukaryota</taxon>
        <taxon>Metazoa</taxon>
        <taxon>Ecdysozoa</taxon>
        <taxon>Nematoda</taxon>
        <taxon>Chromadorea</taxon>
        <taxon>Rhabditida</taxon>
        <taxon>Tylenchina</taxon>
        <taxon>Tylenchomorpha</taxon>
        <taxon>Tylenchoidea</taxon>
        <taxon>Meloidogynidae</taxon>
        <taxon>Meloidogyninae</taxon>
        <taxon>Meloidogyne</taxon>
    </lineage>
</organism>
<evidence type="ECO:0000313" key="1">
    <source>
        <dbReference type="Proteomes" id="UP000095281"/>
    </source>
</evidence>
<evidence type="ECO:0000313" key="2">
    <source>
        <dbReference type="WBParaSite" id="MhA1_Contig125.frz3.gene13"/>
    </source>
</evidence>
<dbReference type="OMA" id="VCTERYI"/>
<protein>
    <submittedName>
        <fullName evidence="2">CXC domain-containing protein</fullName>
    </submittedName>
</protein>
<sequence length="131" mass="14535">MRNNRFHKSLKKTPYEALFGHKPHSLPSIISIEDEQMEDEDYKLGTESGVLPHRFVRSGFTVAKSDHLGLSDVPTCSISLRSAAKASSQQEGQGFKHCNCNSGCEGNRCSCKKEGKMCNNRCHKSLSCSNK</sequence>
<keyword evidence="1" id="KW-1185">Reference proteome</keyword>
<dbReference type="AlphaFoldDB" id="A0A1I8B373"/>
<reference evidence="2" key="1">
    <citation type="submission" date="2016-11" db="UniProtKB">
        <authorList>
            <consortium name="WormBaseParasite"/>
        </authorList>
    </citation>
    <scope>IDENTIFICATION</scope>
</reference>
<name>A0A1I8B373_MELHA</name>
<proteinExistence type="predicted"/>
<dbReference type="Proteomes" id="UP000095281">
    <property type="component" value="Unplaced"/>
</dbReference>
<accession>A0A1I8B373</accession>